<name>A0A7J7IG86_9RHOD</name>
<evidence type="ECO:0000313" key="4">
    <source>
        <dbReference type="Proteomes" id="UP000530660"/>
    </source>
</evidence>
<dbReference type="PANTHER" id="PTHR12496">
    <property type="entry name" value="CGI-41 METHYLTRANSFERASE"/>
    <property type="match status" value="1"/>
</dbReference>
<sequence length="535" mass="60114">MRMLQSIESTWDDVLEDVLAEVRALHIVHTCRSASLYEDEQIWTQIPAAYRVLDMETASSVLQAQGAALAEALLMPFQRAPQQFLRPERDDPGDPDSPSVYRYLPAKKAVQVRALASRIQDLLGKIVGCSESKYVQILEPGCGRGLVSQTIGISLEQSGFKPRIEFIGIDKDERFCRSFRERWKRLGPMKEGIRHIVQHSFITCAADLERCAGRQPNECKSNNVQYVVLALHGCGDLSASVLQTLDHELCSLRPIALFCIGCCYHKLLKQRIDGARLRCSNKNASFPLSKWLLNRPEFSFGAQAHGGNALLNRSSLYLASADATALRRPDSRRAQRIIQHHHYRAILQILLRRMTEEHRNSADAVRTLLETEGDPRWALLRRTAKHIDQYQDFAAYAEDALRYLQLPVDRVLVKEVASLFDTPVYRHRCLVFWSLCGRLAPMLEALVLLDRFWYARECGYVAWIEEMFPASASPRNQAIVAIREDVVNQAACTQPAVNASIGEGVLSGGSREERSGANDALASGKAARPVMQSRS</sequence>
<evidence type="ECO:0000313" key="3">
    <source>
        <dbReference type="EMBL" id="KAF6001760.1"/>
    </source>
</evidence>
<dbReference type="EMBL" id="VWRR01000013">
    <property type="protein sequence ID" value="KAF6001760.1"/>
    <property type="molecule type" value="Genomic_DNA"/>
</dbReference>
<dbReference type="PANTHER" id="PTHR12496:SF0">
    <property type="entry name" value="METHYLTRANSFERASE DOMAIN-CONTAINING PROTEIN"/>
    <property type="match status" value="1"/>
</dbReference>
<dbReference type="Proteomes" id="UP000530660">
    <property type="component" value="Unassembled WGS sequence"/>
</dbReference>
<dbReference type="SUPFAM" id="SSF53335">
    <property type="entry name" value="S-adenosyl-L-methionine-dependent methyltransferases"/>
    <property type="match status" value="1"/>
</dbReference>
<dbReference type="InterPro" id="IPR052220">
    <property type="entry name" value="METTL25"/>
</dbReference>
<dbReference type="InterPro" id="IPR029063">
    <property type="entry name" value="SAM-dependent_MTases_sf"/>
</dbReference>
<dbReference type="AlphaFoldDB" id="A0A7J7IG86"/>
<reference evidence="3 4" key="1">
    <citation type="journal article" date="2020" name="J. Phycol.">
        <title>Comparative genome analysis reveals Cyanidiococcus gen. nov., a new extremophilic red algal genus sister to Cyanidioschyzon (Cyanidioschyzonaceae, Rhodophyta).</title>
        <authorList>
            <person name="Liu S.-L."/>
            <person name="Chiang Y.-R."/>
            <person name="Yoon H.S."/>
            <person name="Fu H.-Y."/>
        </authorList>
    </citation>
    <scope>NUCLEOTIDE SEQUENCE [LARGE SCALE GENOMIC DNA]</scope>
    <source>
        <strain evidence="3 4">THAL066</strain>
    </source>
</reference>
<dbReference type="InterPro" id="IPR025714">
    <property type="entry name" value="Methyltranfer_dom"/>
</dbReference>
<proteinExistence type="predicted"/>
<keyword evidence="4" id="KW-1185">Reference proteome</keyword>
<accession>A0A7J7IG86</accession>
<dbReference type="Pfam" id="PF13679">
    <property type="entry name" value="Methyltransf_32"/>
    <property type="match status" value="1"/>
</dbReference>
<evidence type="ECO:0000259" key="2">
    <source>
        <dbReference type="Pfam" id="PF13679"/>
    </source>
</evidence>
<gene>
    <name evidence="3" type="ORF">F1559_002947</name>
</gene>
<protein>
    <recommendedName>
        <fullName evidence="2">Methyltransferase domain-containing protein</fullName>
    </recommendedName>
</protein>
<feature type="domain" description="Methyltransferase" evidence="2">
    <location>
        <begin position="107"/>
        <end position="269"/>
    </location>
</feature>
<organism evidence="3 4">
    <name type="scientific">Cyanidiococcus yangmingshanensis</name>
    <dbReference type="NCBI Taxonomy" id="2690220"/>
    <lineage>
        <taxon>Eukaryota</taxon>
        <taxon>Rhodophyta</taxon>
        <taxon>Bangiophyceae</taxon>
        <taxon>Cyanidiales</taxon>
        <taxon>Cyanidiaceae</taxon>
        <taxon>Cyanidiococcus</taxon>
    </lineage>
</organism>
<dbReference type="OrthoDB" id="10258156at2759"/>
<comment type="caution">
    <text evidence="3">The sequence shown here is derived from an EMBL/GenBank/DDBJ whole genome shotgun (WGS) entry which is preliminary data.</text>
</comment>
<feature type="region of interest" description="Disordered" evidence="1">
    <location>
        <begin position="508"/>
        <end position="535"/>
    </location>
</feature>
<evidence type="ECO:0000256" key="1">
    <source>
        <dbReference type="SAM" id="MobiDB-lite"/>
    </source>
</evidence>